<feature type="domain" description="Secretion system C-terminal sorting" evidence="2">
    <location>
        <begin position="452"/>
        <end position="526"/>
    </location>
</feature>
<evidence type="ECO:0000313" key="4">
    <source>
        <dbReference type="Proteomes" id="UP000435357"/>
    </source>
</evidence>
<comment type="caution">
    <text evidence="3">The sequence shown here is derived from an EMBL/GenBank/DDBJ whole genome shotgun (WGS) entry which is preliminary data.</text>
</comment>
<evidence type="ECO:0000313" key="3">
    <source>
        <dbReference type="EMBL" id="KAB1063343.1"/>
    </source>
</evidence>
<dbReference type="OrthoDB" id="1391570at2"/>
<evidence type="ECO:0000259" key="2">
    <source>
        <dbReference type="Pfam" id="PF18962"/>
    </source>
</evidence>
<keyword evidence="4" id="KW-1185">Reference proteome</keyword>
<dbReference type="Pfam" id="PF18962">
    <property type="entry name" value="Por_Secre_tail"/>
    <property type="match status" value="1"/>
</dbReference>
<name>A0A6N6M592_9FLAO</name>
<sequence length="528" mass="54268">DVCISSNSITLTGGTPTGGTYSGPGVSGTQFDPSVAGVGTHVITYSVTNSNGCTDSDTTSITVNPLPTVSFTSPGTFCESDAAITLTGGSPTGGTYSGTGVTGGQFDPSAAGTGTYSLVYTYSDPNGCSDTAMTTVTVNPTPQVTLPSLTDRCIDAGVVTLPAGSPSGGTYSGPGVTGNQFDPSVAGVGTHNIVYSFTSTNGCTGSDTQQVEVNPLPTVNLDLDTSLCESADTLLLSGGTPQGGVFSGNGVTGNTFNISQAGLGTTVVQYEFTDSNGCLNSDSGTVEVLSNPSVSLGSDIDICEGLQDTLVATGASTYTWSTGSQTNSIIVSPMNDTSYSVVGEGSNGCLGSDTIDVTVLESPQVELNEIDTVCADTVFSIDAGSGYSSYLWNNGETTQSIDVGPFVQDTGYSYVVVVQNSAGCSGIDTVSFAVIDCDPSGIITEDPRSVRLYPNPSNGVFTVESEDWYGDAKVEVISSTGVLVHKSNISDQSYWKKRFDLSEASNGVYFFTIKTPTKVFQKRIIINR</sequence>
<feature type="non-terminal residue" evidence="3">
    <location>
        <position position="1"/>
    </location>
</feature>
<dbReference type="NCBIfam" id="TIGR04183">
    <property type="entry name" value="Por_Secre_tail"/>
    <property type="match status" value="1"/>
</dbReference>
<reference evidence="3 4" key="1">
    <citation type="submission" date="2019-09" db="EMBL/GenBank/DDBJ databases">
        <title>Genomes of Cryomorphaceae.</title>
        <authorList>
            <person name="Bowman J.P."/>
        </authorList>
    </citation>
    <scope>NUCLEOTIDE SEQUENCE [LARGE SCALE GENOMIC DNA]</scope>
    <source>
        <strain evidence="3 4">KCTC 52047</strain>
    </source>
</reference>
<dbReference type="AlphaFoldDB" id="A0A6N6M592"/>
<protein>
    <submittedName>
        <fullName evidence="3">T9SS type A sorting domain-containing protein</fullName>
    </submittedName>
</protein>
<dbReference type="Proteomes" id="UP000435357">
    <property type="component" value="Unassembled WGS sequence"/>
</dbReference>
<keyword evidence="1" id="KW-0732">Signal</keyword>
<dbReference type="InterPro" id="IPR026444">
    <property type="entry name" value="Secre_tail"/>
</dbReference>
<evidence type="ECO:0000256" key="1">
    <source>
        <dbReference type="ARBA" id="ARBA00022729"/>
    </source>
</evidence>
<gene>
    <name evidence="3" type="ORF">F3059_09740</name>
</gene>
<dbReference type="EMBL" id="WACR01000008">
    <property type="protein sequence ID" value="KAB1063343.1"/>
    <property type="molecule type" value="Genomic_DNA"/>
</dbReference>
<accession>A0A6N6M592</accession>
<organism evidence="3 4">
    <name type="scientific">Salibacter halophilus</name>
    <dbReference type="NCBI Taxonomy" id="1803916"/>
    <lineage>
        <taxon>Bacteria</taxon>
        <taxon>Pseudomonadati</taxon>
        <taxon>Bacteroidota</taxon>
        <taxon>Flavobacteriia</taxon>
        <taxon>Flavobacteriales</taxon>
        <taxon>Salibacteraceae</taxon>
        <taxon>Salibacter</taxon>
    </lineage>
</organism>
<dbReference type="RefSeq" id="WP_151168700.1">
    <property type="nucleotide sequence ID" value="NZ_WACR01000008.1"/>
</dbReference>
<proteinExistence type="predicted"/>